<sequence>MTGGVDASAPFGKIVDVQRVHARDIRKLDNAFSVTNEASIELRNQAILISADPLRSIIMRHCCLVFVPDGADSLLLLLQRNFLWQTGDNGPTPFEFRLY</sequence>
<evidence type="ECO:0000313" key="1">
    <source>
        <dbReference type="EMBL" id="KAJ0388985.1"/>
    </source>
</evidence>
<protein>
    <submittedName>
        <fullName evidence="1">Uncharacterized protein</fullName>
    </submittedName>
</protein>
<reference evidence="1" key="1">
    <citation type="submission" date="2021-12" db="EMBL/GenBank/DDBJ databases">
        <title>Prjna785345.</title>
        <authorList>
            <person name="Rujirawat T."/>
            <person name="Krajaejun T."/>
        </authorList>
    </citation>
    <scope>NUCLEOTIDE SEQUENCE</scope>
    <source>
        <strain evidence="1">Pi057C3</strain>
    </source>
</reference>
<organism evidence="1 2">
    <name type="scientific">Pythium insidiosum</name>
    <name type="common">Pythiosis disease agent</name>
    <dbReference type="NCBI Taxonomy" id="114742"/>
    <lineage>
        <taxon>Eukaryota</taxon>
        <taxon>Sar</taxon>
        <taxon>Stramenopiles</taxon>
        <taxon>Oomycota</taxon>
        <taxon>Peronosporomycetes</taxon>
        <taxon>Pythiales</taxon>
        <taxon>Pythiaceae</taxon>
        <taxon>Pythium</taxon>
    </lineage>
</organism>
<comment type="caution">
    <text evidence="1">The sequence shown here is derived from an EMBL/GenBank/DDBJ whole genome shotgun (WGS) entry which is preliminary data.</text>
</comment>
<accession>A0AAD5LQG5</accession>
<dbReference type="AlphaFoldDB" id="A0AAD5LQG5"/>
<dbReference type="EMBL" id="JAKCXM010005393">
    <property type="protein sequence ID" value="KAJ0388985.1"/>
    <property type="molecule type" value="Genomic_DNA"/>
</dbReference>
<keyword evidence="2" id="KW-1185">Reference proteome</keyword>
<proteinExistence type="predicted"/>
<dbReference type="Proteomes" id="UP001209570">
    <property type="component" value="Unassembled WGS sequence"/>
</dbReference>
<dbReference type="Gene3D" id="2.40.128.330">
    <property type="match status" value="1"/>
</dbReference>
<name>A0AAD5LQG5_PYTIN</name>
<evidence type="ECO:0000313" key="2">
    <source>
        <dbReference type="Proteomes" id="UP001209570"/>
    </source>
</evidence>
<gene>
    <name evidence="1" type="ORF">P43SY_010745</name>
</gene>